<feature type="region of interest" description="Disordered" evidence="7">
    <location>
        <begin position="285"/>
        <end position="305"/>
    </location>
</feature>
<keyword evidence="4" id="KW-0804">Transcription</keyword>
<gene>
    <name evidence="9" type="primary">foxi3a</name>
</gene>
<dbReference type="FunFam" id="1.10.10.10:FF:000016">
    <property type="entry name" value="Forkhead box protein I1"/>
    <property type="match status" value="1"/>
</dbReference>
<dbReference type="Proteomes" id="UP000005226">
    <property type="component" value="Chromosome 15"/>
</dbReference>
<evidence type="ECO:0000256" key="3">
    <source>
        <dbReference type="ARBA" id="ARBA00023125"/>
    </source>
</evidence>
<comment type="subcellular location">
    <subcellularLocation>
        <location evidence="1 6">Nucleus</location>
    </subcellularLocation>
</comment>
<feature type="region of interest" description="Disordered" evidence="7">
    <location>
        <begin position="197"/>
        <end position="257"/>
    </location>
</feature>
<sequence length="405" mass="44069">MASFVPEQGLSPPLCGQSLPQQDLPALGIDPSDFSLYSPPAPSDTIQEVSQWLLPSTNQTDYLCSPDPGPVSGIEGGLPAGGLPALARFLPYLYSSPWFSMTSPEDMLRLVRPPYSYSALIAMAIQSVPEQRMTLSQIYQYVSNNFPFYSCNKSGWQNSIRHNLSLNDCFQKVPRDENDPGKGNYWTLDPNCEKMFDNGNFRRKRKRKSDNAGAEKNPHTSSSPSSSSSSSDSSSSEPRHKVPRGNRSRNGSDRVDLGSFQCDLEDSLLPPTPPHVSSPALFTQVPEYATPPPPPPPRAHSSSYSPGAVVPQWDACGSSPPLYSSLHPSIAASPLFLPAQPAPQTFSSVVDSHAASPPLYVDLQTCLPLELQEAQQLQQLHTQLEPLFSGGFADTLPLDSLVLQQ</sequence>
<dbReference type="PROSITE" id="PS50039">
    <property type="entry name" value="FORK_HEAD_3"/>
    <property type="match status" value="1"/>
</dbReference>
<keyword evidence="5 6" id="KW-0539">Nucleus</keyword>
<feature type="DNA-binding region" description="Fork-head" evidence="6">
    <location>
        <begin position="112"/>
        <end position="206"/>
    </location>
</feature>
<dbReference type="GO" id="GO:0009653">
    <property type="term" value="P:anatomical structure morphogenesis"/>
    <property type="evidence" value="ECO:0007669"/>
    <property type="project" value="TreeGrafter"/>
</dbReference>
<feature type="compositionally biased region" description="Pro residues" evidence="7">
    <location>
        <begin position="289"/>
        <end position="298"/>
    </location>
</feature>
<keyword evidence="10" id="KW-1185">Reference proteome</keyword>
<name>A0A3B5KP48_TAKRU</name>
<dbReference type="SUPFAM" id="SSF46785">
    <property type="entry name" value="Winged helix' DNA-binding domain"/>
    <property type="match status" value="1"/>
</dbReference>
<evidence type="ECO:0000256" key="4">
    <source>
        <dbReference type="ARBA" id="ARBA00023163"/>
    </source>
</evidence>
<reference evidence="9" key="2">
    <citation type="submission" date="2025-08" db="UniProtKB">
        <authorList>
            <consortium name="Ensembl"/>
        </authorList>
    </citation>
    <scope>IDENTIFICATION</scope>
</reference>
<evidence type="ECO:0000256" key="2">
    <source>
        <dbReference type="ARBA" id="ARBA00023015"/>
    </source>
</evidence>
<evidence type="ECO:0000256" key="7">
    <source>
        <dbReference type="SAM" id="MobiDB-lite"/>
    </source>
</evidence>
<dbReference type="GeneTree" id="ENSGT00940000161176"/>
<keyword evidence="2" id="KW-0805">Transcription regulation</keyword>
<dbReference type="InterPro" id="IPR030456">
    <property type="entry name" value="TF_fork_head_CS_2"/>
</dbReference>
<dbReference type="Gene3D" id="1.10.10.10">
    <property type="entry name" value="Winged helix-like DNA-binding domain superfamily/Winged helix DNA-binding domain"/>
    <property type="match status" value="1"/>
</dbReference>
<reference evidence="9 10" key="1">
    <citation type="journal article" date="2011" name="Genome Biol. Evol.">
        <title>Integration of the genetic map and genome assembly of fugu facilitates insights into distinct features of genome evolution in teleosts and mammals.</title>
        <authorList>
            <person name="Kai W."/>
            <person name="Kikuchi K."/>
            <person name="Tohari S."/>
            <person name="Chew A.K."/>
            <person name="Tay A."/>
            <person name="Fujiwara A."/>
            <person name="Hosoya S."/>
            <person name="Suetake H."/>
            <person name="Naruse K."/>
            <person name="Brenner S."/>
            <person name="Suzuki Y."/>
            <person name="Venkatesh B."/>
        </authorList>
    </citation>
    <scope>NUCLEOTIDE SEQUENCE [LARGE SCALE GENOMIC DNA]</scope>
</reference>
<dbReference type="InterPro" id="IPR050211">
    <property type="entry name" value="FOX_domain-containing"/>
</dbReference>
<keyword evidence="3 6" id="KW-0238">DNA-binding</keyword>
<dbReference type="PANTHER" id="PTHR11829:SF384">
    <property type="entry name" value="FORK-HEAD DOMAIN-CONTAINING PROTEIN"/>
    <property type="match status" value="1"/>
</dbReference>
<dbReference type="PRINTS" id="PR00053">
    <property type="entry name" value="FORKHEAD"/>
</dbReference>
<dbReference type="AlphaFoldDB" id="A0A3B5KP48"/>
<dbReference type="GO" id="GO:0009888">
    <property type="term" value="P:tissue development"/>
    <property type="evidence" value="ECO:0007669"/>
    <property type="project" value="UniProtKB-ARBA"/>
</dbReference>
<dbReference type="PANTHER" id="PTHR11829">
    <property type="entry name" value="FORKHEAD BOX PROTEIN"/>
    <property type="match status" value="1"/>
</dbReference>
<protein>
    <submittedName>
        <fullName evidence="9">Forkhead box protein I1-ema-like</fullName>
    </submittedName>
</protein>
<dbReference type="PROSITE" id="PS00657">
    <property type="entry name" value="FORK_HEAD_1"/>
    <property type="match status" value="1"/>
</dbReference>
<dbReference type="GO" id="GO:0000981">
    <property type="term" value="F:DNA-binding transcription factor activity, RNA polymerase II-specific"/>
    <property type="evidence" value="ECO:0007669"/>
    <property type="project" value="TreeGrafter"/>
</dbReference>
<dbReference type="PROSITE" id="PS00658">
    <property type="entry name" value="FORK_HEAD_2"/>
    <property type="match status" value="1"/>
</dbReference>
<evidence type="ECO:0000256" key="6">
    <source>
        <dbReference type="PROSITE-ProRule" id="PRU00089"/>
    </source>
</evidence>
<proteinExistence type="predicted"/>
<dbReference type="InterPro" id="IPR036390">
    <property type="entry name" value="WH_DNA-bd_sf"/>
</dbReference>
<evidence type="ECO:0000259" key="8">
    <source>
        <dbReference type="PROSITE" id="PS50039"/>
    </source>
</evidence>
<dbReference type="Pfam" id="PF00250">
    <property type="entry name" value="Forkhead"/>
    <property type="match status" value="1"/>
</dbReference>
<dbReference type="Ensembl" id="ENSTRUT00000057906.2">
    <property type="protein sequence ID" value="ENSTRUP00000057228.2"/>
    <property type="gene ID" value="ENSTRUG00000023551.2"/>
</dbReference>
<evidence type="ECO:0000256" key="1">
    <source>
        <dbReference type="ARBA" id="ARBA00004123"/>
    </source>
</evidence>
<dbReference type="InterPro" id="IPR018122">
    <property type="entry name" value="TF_fork_head_CS_1"/>
</dbReference>
<dbReference type="OrthoDB" id="5402974at2759"/>
<organism evidence="9 10">
    <name type="scientific">Takifugu rubripes</name>
    <name type="common">Japanese pufferfish</name>
    <name type="synonym">Fugu rubripes</name>
    <dbReference type="NCBI Taxonomy" id="31033"/>
    <lineage>
        <taxon>Eukaryota</taxon>
        <taxon>Metazoa</taxon>
        <taxon>Chordata</taxon>
        <taxon>Craniata</taxon>
        <taxon>Vertebrata</taxon>
        <taxon>Euteleostomi</taxon>
        <taxon>Actinopterygii</taxon>
        <taxon>Neopterygii</taxon>
        <taxon>Teleostei</taxon>
        <taxon>Neoteleostei</taxon>
        <taxon>Acanthomorphata</taxon>
        <taxon>Eupercaria</taxon>
        <taxon>Tetraodontiformes</taxon>
        <taxon>Tetradontoidea</taxon>
        <taxon>Tetraodontidae</taxon>
        <taxon>Takifugu</taxon>
    </lineage>
</organism>
<dbReference type="InterPro" id="IPR036388">
    <property type="entry name" value="WH-like_DNA-bd_sf"/>
</dbReference>
<dbReference type="STRING" id="31033.ENSTRUP00000057228"/>
<dbReference type="GO" id="GO:0030154">
    <property type="term" value="P:cell differentiation"/>
    <property type="evidence" value="ECO:0007669"/>
    <property type="project" value="UniProtKB-ARBA"/>
</dbReference>
<reference evidence="9" key="3">
    <citation type="submission" date="2025-09" db="UniProtKB">
        <authorList>
            <consortium name="Ensembl"/>
        </authorList>
    </citation>
    <scope>IDENTIFICATION</scope>
</reference>
<evidence type="ECO:0000313" key="9">
    <source>
        <dbReference type="Ensembl" id="ENSTRUP00000057228.2"/>
    </source>
</evidence>
<dbReference type="RefSeq" id="XP_011609516.2">
    <property type="nucleotide sequence ID" value="XM_011611214.2"/>
</dbReference>
<dbReference type="InterPro" id="IPR001766">
    <property type="entry name" value="Fork_head_dom"/>
</dbReference>
<evidence type="ECO:0000256" key="5">
    <source>
        <dbReference type="ARBA" id="ARBA00023242"/>
    </source>
</evidence>
<feature type="compositionally biased region" description="Low complexity" evidence="7">
    <location>
        <begin position="221"/>
        <end position="236"/>
    </location>
</feature>
<dbReference type="GO" id="GO:0005634">
    <property type="term" value="C:nucleus"/>
    <property type="evidence" value="ECO:0007669"/>
    <property type="project" value="UniProtKB-SubCell"/>
</dbReference>
<dbReference type="OMA" id="NSFLCHL"/>
<dbReference type="GO" id="GO:0000978">
    <property type="term" value="F:RNA polymerase II cis-regulatory region sequence-specific DNA binding"/>
    <property type="evidence" value="ECO:0007669"/>
    <property type="project" value="TreeGrafter"/>
</dbReference>
<dbReference type="SMART" id="SM00339">
    <property type="entry name" value="FH"/>
    <property type="match status" value="1"/>
</dbReference>
<feature type="domain" description="Fork-head" evidence="8">
    <location>
        <begin position="112"/>
        <end position="206"/>
    </location>
</feature>
<dbReference type="InParanoid" id="A0A3B5KP48"/>
<evidence type="ECO:0000313" key="10">
    <source>
        <dbReference type="Proteomes" id="UP000005226"/>
    </source>
</evidence>
<accession>A0A3B5KP48</accession>
<dbReference type="GeneID" id="101063811"/>